<feature type="short sequence motif" description="GXSXG" evidence="2">
    <location>
        <begin position="57"/>
        <end position="61"/>
    </location>
</feature>
<dbReference type="InterPro" id="IPR002641">
    <property type="entry name" value="PNPLA_dom"/>
</dbReference>
<evidence type="ECO:0000313" key="4">
    <source>
        <dbReference type="EMBL" id="THG30255.1"/>
    </source>
</evidence>
<feature type="active site" description="Nucleophile" evidence="2">
    <location>
        <position position="59"/>
    </location>
</feature>
<dbReference type="Proteomes" id="UP000309133">
    <property type="component" value="Unassembled WGS sequence"/>
</dbReference>
<evidence type="ECO:0000256" key="1">
    <source>
        <dbReference type="ARBA" id="ARBA00023098"/>
    </source>
</evidence>
<dbReference type="PROSITE" id="PS51635">
    <property type="entry name" value="PNPLA"/>
    <property type="match status" value="1"/>
</dbReference>
<dbReference type="OrthoDB" id="2339873at2"/>
<dbReference type="AlphaFoldDB" id="A0A4S4FLM6"/>
<comment type="caution">
    <text evidence="2">Lacks conserved residue(s) required for the propagation of feature annotation.</text>
</comment>
<keyword evidence="5" id="KW-1185">Reference proteome</keyword>
<organism evidence="4 5">
    <name type="scientific">Naasia lichenicola</name>
    <dbReference type="NCBI Taxonomy" id="2565933"/>
    <lineage>
        <taxon>Bacteria</taxon>
        <taxon>Bacillati</taxon>
        <taxon>Actinomycetota</taxon>
        <taxon>Actinomycetes</taxon>
        <taxon>Micrococcales</taxon>
        <taxon>Microbacteriaceae</taxon>
        <taxon>Naasia</taxon>
    </lineage>
</organism>
<name>A0A4S4FLM6_9MICO</name>
<feature type="domain" description="PNPLA" evidence="3">
    <location>
        <begin position="23"/>
        <end position="223"/>
    </location>
</feature>
<dbReference type="EMBL" id="SSSM01000005">
    <property type="protein sequence ID" value="THG30255.1"/>
    <property type="molecule type" value="Genomic_DNA"/>
</dbReference>
<feature type="active site" description="Proton acceptor" evidence="2">
    <location>
        <position position="209"/>
    </location>
</feature>
<dbReference type="GO" id="GO:0016042">
    <property type="term" value="P:lipid catabolic process"/>
    <property type="evidence" value="ECO:0007669"/>
    <property type="project" value="UniProtKB-UniRule"/>
</dbReference>
<proteinExistence type="predicted"/>
<evidence type="ECO:0000313" key="5">
    <source>
        <dbReference type="Proteomes" id="UP000309133"/>
    </source>
</evidence>
<sequence>MYTDALPIDAASRTPRRRERALVLGGGGSAGNAWLIGVLAGLSDAGLDVTDADLIIGTSAGATAAAQISGASLANLLADIVSASPPHAAPARPAGGSRAADRVAEQMRRTGDIIAASADAADMRRRMGAAAIGLATAAEGSGPRWRSMVAPRLPRHDWSERPMLITAVDAETGEPTVFDRSSGVELVDAVAASTSSGTAYPIGGHWYIDGGYRASAKNADLAAGSARVLVLSPFGGAARTPAEWGLHLAHQVDALRAGGSRVETIVPDDAGRAAFGDNAMDPSSRPPAARAGFAQGKGLAERLTAFWS</sequence>
<accession>A0A4S4FLM6</accession>
<evidence type="ECO:0000259" key="3">
    <source>
        <dbReference type="PROSITE" id="PS51635"/>
    </source>
</evidence>
<dbReference type="GO" id="GO:0016787">
    <property type="term" value="F:hydrolase activity"/>
    <property type="evidence" value="ECO:0007669"/>
    <property type="project" value="UniProtKB-UniRule"/>
</dbReference>
<evidence type="ECO:0000256" key="2">
    <source>
        <dbReference type="PROSITE-ProRule" id="PRU01161"/>
    </source>
</evidence>
<keyword evidence="1 2" id="KW-0443">Lipid metabolism</keyword>
<dbReference type="Gene3D" id="3.40.1090.10">
    <property type="entry name" value="Cytosolic phospholipase A2 catalytic domain"/>
    <property type="match status" value="2"/>
</dbReference>
<protein>
    <submittedName>
        <fullName evidence="4">Patatin-like phospholipase family protein</fullName>
    </submittedName>
</protein>
<dbReference type="Pfam" id="PF01734">
    <property type="entry name" value="Patatin"/>
    <property type="match status" value="1"/>
</dbReference>
<feature type="short sequence motif" description="DGA/G" evidence="2">
    <location>
        <begin position="209"/>
        <end position="211"/>
    </location>
</feature>
<reference evidence="4 5" key="1">
    <citation type="submission" date="2019-04" db="EMBL/GenBank/DDBJ databases">
        <authorList>
            <person name="Jiang L."/>
        </authorList>
    </citation>
    <scope>NUCLEOTIDE SEQUENCE [LARGE SCALE GENOMIC DNA]</scope>
    <source>
        <strain evidence="4 5">YIM 131853</strain>
    </source>
</reference>
<comment type="caution">
    <text evidence="4">The sequence shown here is derived from an EMBL/GenBank/DDBJ whole genome shotgun (WGS) entry which is preliminary data.</text>
</comment>
<keyword evidence="2" id="KW-0378">Hydrolase</keyword>
<gene>
    <name evidence="4" type="ORF">E6C64_14660</name>
</gene>
<keyword evidence="2" id="KW-0442">Lipid degradation</keyword>
<dbReference type="InterPro" id="IPR016035">
    <property type="entry name" value="Acyl_Trfase/lysoPLipase"/>
</dbReference>
<dbReference type="SUPFAM" id="SSF52151">
    <property type="entry name" value="FabD/lysophospholipase-like"/>
    <property type="match status" value="1"/>
</dbReference>